<keyword evidence="1" id="KW-0812">Transmembrane</keyword>
<dbReference type="EMBL" id="LAZR01016455">
    <property type="protein sequence ID" value="KKM04431.1"/>
    <property type="molecule type" value="Genomic_DNA"/>
</dbReference>
<sequence length="58" mass="6194">MESLLIIFLAASAVLWGIAAVIWQKGTTLNLFIKLVSILMLVTALVLLLGVLGMVVVI</sequence>
<protein>
    <submittedName>
        <fullName evidence="2">Uncharacterized protein</fullName>
    </submittedName>
</protein>
<gene>
    <name evidence="2" type="ORF">LCGC14_1764350</name>
</gene>
<keyword evidence="1" id="KW-1133">Transmembrane helix</keyword>
<name>A0A0F9JF38_9ZZZZ</name>
<comment type="caution">
    <text evidence="2">The sequence shown here is derived from an EMBL/GenBank/DDBJ whole genome shotgun (WGS) entry which is preliminary data.</text>
</comment>
<accession>A0A0F9JF38</accession>
<keyword evidence="1" id="KW-0472">Membrane</keyword>
<evidence type="ECO:0000313" key="2">
    <source>
        <dbReference type="EMBL" id="KKM04431.1"/>
    </source>
</evidence>
<evidence type="ECO:0000256" key="1">
    <source>
        <dbReference type="SAM" id="Phobius"/>
    </source>
</evidence>
<reference evidence="2" key="1">
    <citation type="journal article" date="2015" name="Nature">
        <title>Complex archaea that bridge the gap between prokaryotes and eukaryotes.</title>
        <authorList>
            <person name="Spang A."/>
            <person name="Saw J.H."/>
            <person name="Jorgensen S.L."/>
            <person name="Zaremba-Niedzwiedzka K."/>
            <person name="Martijn J."/>
            <person name="Lind A.E."/>
            <person name="van Eijk R."/>
            <person name="Schleper C."/>
            <person name="Guy L."/>
            <person name="Ettema T.J."/>
        </authorList>
    </citation>
    <scope>NUCLEOTIDE SEQUENCE</scope>
</reference>
<organism evidence="2">
    <name type="scientific">marine sediment metagenome</name>
    <dbReference type="NCBI Taxonomy" id="412755"/>
    <lineage>
        <taxon>unclassified sequences</taxon>
        <taxon>metagenomes</taxon>
        <taxon>ecological metagenomes</taxon>
    </lineage>
</organism>
<proteinExistence type="predicted"/>
<dbReference type="AlphaFoldDB" id="A0A0F9JF38"/>
<feature type="transmembrane region" description="Helical" evidence="1">
    <location>
        <begin position="36"/>
        <end position="57"/>
    </location>
</feature>